<evidence type="ECO:0000259" key="6">
    <source>
        <dbReference type="SMART" id="SM00829"/>
    </source>
</evidence>
<keyword evidence="9" id="KW-1185">Reference proteome</keyword>
<dbReference type="PROSITE" id="PS00059">
    <property type="entry name" value="ADH_ZINC"/>
    <property type="match status" value="1"/>
</dbReference>
<dbReference type="InterPro" id="IPR013149">
    <property type="entry name" value="ADH-like_C"/>
</dbReference>
<dbReference type="EC" id="1.-.-.-" evidence="7"/>
<proteinExistence type="inferred from homology"/>
<dbReference type="PANTHER" id="PTHR43401:SF5">
    <property type="entry name" value="ALCOHOL DEHYDROGENASE-RELATED"/>
    <property type="match status" value="1"/>
</dbReference>
<dbReference type="RefSeq" id="WP_240984687.1">
    <property type="nucleotide sequence ID" value="NZ_CDGJ01000082.1"/>
</dbReference>
<dbReference type="KEGG" id="aacx:DEACI_1772"/>
<dbReference type="PANTHER" id="PTHR43401">
    <property type="entry name" value="L-THREONINE 3-DEHYDROGENASE"/>
    <property type="match status" value="1"/>
</dbReference>
<dbReference type="AlphaFoldDB" id="A0A8S0W7T9"/>
<dbReference type="Pfam" id="PF08240">
    <property type="entry name" value="ADH_N"/>
    <property type="match status" value="1"/>
</dbReference>
<dbReference type="SMART" id="SM00829">
    <property type="entry name" value="PKS_ER"/>
    <property type="match status" value="1"/>
</dbReference>
<reference evidence="7" key="2">
    <citation type="submission" date="2020-01" db="EMBL/GenBank/DDBJ databases">
        <authorList>
            <person name="Hornung B."/>
        </authorList>
    </citation>
    <scope>NUCLEOTIDE SEQUENCE</scope>
    <source>
        <strain evidence="7">PacBioINE</strain>
    </source>
</reference>
<dbReference type="GO" id="GO:0008270">
    <property type="term" value="F:zinc ion binding"/>
    <property type="evidence" value="ECO:0007669"/>
    <property type="project" value="InterPro"/>
</dbReference>
<dbReference type="GO" id="GO:0016491">
    <property type="term" value="F:oxidoreductase activity"/>
    <property type="evidence" value="ECO:0007669"/>
    <property type="project" value="UniProtKB-KW"/>
</dbReference>
<dbReference type="Proteomes" id="UP001071230">
    <property type="component" value="Unassembled WGS sequence"/>
</dbReference>
<evidence type="ECO:0000256" key="2">
    <source>
        <dbReference type="ARBA" id="ARBA00022723"/>
    </source>
</evidence>
<dbReference type="SUPFAM" id="SSF51735">
    <property type="entry name" value="NAD(P)-binding Rossmann-fold domains"/>
    <property type="match status" value="1"/>
</dbReference>
<dbReference type="Gene3D" id="3.40.50.720">
    <property type="entry name" value="NAD(P)-binding Rossmann-like Domain"/>
    <property type="match status" value="1"/>
</dbReference>
<evidence type="ECO:0000313" key="8">
    <source>
        <dbReference type="EMBL" id="CEJ08602.1"/>
    </source>
</evidence>
<evidence type="ECO:0000256" key="5">
    <source>
        <dbReference type="RuleBase" id="RU361277"/>
    </source>
</evidence>
<dbReference type="InterPro" id="IPR050129">
    <property type="entry name" value="Zn_alcohol_dh"/>
</dbReference>
<reference evidence="8" key="1">
    <citation type="submission" date="2014-11" db="EMBL/GenBank/DDBJ databases">
        <authorList>
            <person name="Hornung B.V."/>
        </authorList>
    </citation>
    <scope>NUCLEOTIDE SEQUENCE</scope>
    <source>
        <strain evidence="8">INE</strain>
    </source>
</reference>
<dbReference type="InterPro" id="IPR002328">
    <property type="entry name" value="ADH_Zn_CS"/>
</dbReference>
<name>A0A8S0W7T9_9FIRM</name>
<dbReference type="InterPro" id="IPR036291">
    <property type="entry name" value="NAD(P)-bd_dom_sf"/>
</dbReference>
<dbReference type="Pfam" id="PF00107">
    <property type="entry name" value="ADH_zinc_N"/>
    <property type="match status" value="1"/>
</dbReference>
<keyword evidence="3 5" id="KW-0862">Zinc</keyword>
<dbReference type="InterPro" id="IPR020843">
    <property type="entry name" value="ER"/>
</dbReference>
<dbReference type="Gene3D" id="3.90.180.10">
    <property type="entry name" value="Medium-chain alcohol dehydrogenases, catalytic domain"/>
    <property type="match status" value="1"/>
</dbReference>
<feature type="domain" description="Enoyl reductase (ER)" evidence="6">
    <location>
        <begin position="8"/>
        <end position="338"/>
    </location>
</feature>
<protein>
    <submittedName>
        <fullName evidence="7 8">Alcohol dehydrogenase</fullName>
        <ecNumber evidence="7">1.-.-.-</ecNumber>
    </submittedName>
</protein>
<evidence type="ECO:0000256" key="3">
    <source>
        <dbReference type="ARBA" id="ARBA00022833"/>
    </source>
</evidence>
<keyword evidence="4 7" id="KW-0560">Oxidoreductase</keyword>
<sequence length="340" mass="35985">MRAAVFYGANQPLKVEEVPKPQIGAGEILVKVAACGLCHTDLHYLDHGVPTFKKPPLILGHEVSGTVAEVAAGVSQFQVGDRVLLPAVMACGVCDNCRAGRGNICRHMVMLGNDVDGGYAEYIKAEASNVFHLPAEIPLIEGAIIADAITTPFHAVKNRGKVKPGDTVIVYGCGGVGLNLVQVANAAGASVIAVDMMEVKLNKAKELGAVATVNAGEVPDVAKAIRKLTGGGAEIAFECIGNPKTMESAFSSVRNGGRLVIVGYTEHTMTLNASRVMYREMEVIGSLGCPLTEYPKVIELVRTGKLQVETMVSRRFSLDQINEGLDFVRSGQGFRSVVVP</sequence>
<evidence type="ECO:0000256" key="4">
    <source>
        <dbReference type="ARBA" id="ARBA00023002"/>
    </source>
</evidence>
<evidence type="ECO:0000313" key="7">
    <source>
        <dbReference type="EMBL" id="CAA7601119.1"/>
    </source>
</evidence>
<dbReference type="FunFam" id="3.40.50.720:FF:000003">
    <property type="entry name" value="S-(hydroxymethyl)glutathione dehydrogenase"/>
    <property type="match status" value="1"/>
</dbReference>
<dbReference type="CDD" id="cd08254">
    <property type="entry name" value="hydroxyacyl_CoA_DH"/>
    <property type="match status" value="1"/>
</dbReference>
<dbReference type="SUPFAM" id="SSF50129">
    <property type="entry name" value="GroES-like"/>
    <property type="match status" value="1"/>
</dbReference>
<evidence type="ECO:0000313" key="9">
    <source>
        <dbReference type="Proteomes" id="UP001071230"/>
    </source>
</evidence>
<comment type="similarity">
    <text evidence="5">Belongs to the zinc-containing alcohol dehydrogenase family.</text>
</comment>
<dbReference type="EMBL" id="LR746496">
    <property type="protein sequence ID" value="CAA7601119.1"/>
    <property type="molecule type" value="Genomic_DNA"/>
</dbReference>
<keyword evidence="2 5" id="KW-0479">Metal-binding</keyword>
<evidence type="ECO:0000256" key="1">
    <source>
        <dbReference type="ARBA" id="ARBA00001947"/>
    </source>
</evidence>
<gene>
    <name evidence="7" type="ORF">DEACI_1772</name>
    <name evidence="8" type="ORF">DEACI_3081</name>
</gene>
<accession>A0A8S0W7T9</accession>
<comment type="cofactor">
    <cofactor evidence="1 5">
        <name>Zn(2+)</name>
        <dbReference type="ChEBI" id="CHEBI:29105"/>
    </cofactor>
</comment>
<dbReference type="Proteomes" id="UP000836597">
    <property type="component" value="Chromosome"/>
</dbReference>
<dbReference type="EMBL" id="CDGJ01000082">
    <property type="protein sequence ID" value="CEJ08602.1"/>
    <property type="molecule type" value="Genomic_DNA"/>
</dbReference>
<dbReference type="InterPro" id="IPR011032">
    <property type="entry name" value="GroES-like_sf"/>
</dbReference>
<organism evidence="7">
    <name type="scientific">Acididesulfobacillus acetoxydans</name>
    <dbReference type="NCBI Taxonomy" id="1561005"/>
    <lineage>
        <taxon>Bacteria</taxon>
        <taxon>Bacillati</taxon>
        <taxon>Bacillota</taxon>
        <taxon>Clostridia</taxon>
        <taxon>Eubacteriales</taxon>
        <taxon>Peptococcaceae</taxon>
        <taxon>Acididesulfobacillus</taxon>
    </lineage>
</organism>
<dbReference type="InterPro" id="IPR013154">
    <property type="entry name" value="ADH-like_N"/>
</dbReference>